<gene>
    <name evidence="5" type="ORF">B0T18DRAFT_461206</name>
</gene>
<comment type="caution">
    <text evidence="5">The sequence shown here is derived from an EMBL/GenBank/DDBJ whole genome shotgun (WGS) entry which is preliminary data.</text>
</comment>
<dbReference type="EMBL" id="JAUKUD010000003">
    <property type="protein sequence ID" value="KAK0749668.1"/>
    <property type="molecule type" value="Genomic_DNA"/>
</dbReference>
<feature type="domain" description="FAD/NAD(P)-binding" evidence="4">
    <location>
        <begin position="35"/>
        <end position="178"/>
    </location>
</feature>
<dbReference type="PRINTS" id="PR00368">
    <property type="entry name" value="FADPNR"/>
</dbReference>
<evidence type="ECO:0000259" key="4">
    <source>
        <dbReference type="Pfam" id="PF07992"/>
    </source>
</evidence>
<name>A0AA40K895_9PEZI</name>
<organism evidence="5 6">
    <name type="scientific">Schizothecium vesticola</name>
    <dbReference type="NCBI Taxonomy" id="314040"/>
    <lineage>
        <taxon>Eukaryota</taxon>
        <taxon>Fungi</taxon>
        <taxon>Dikarya</taxon>
        <taxon>Ascomycota</taxon>
        <taxon>Pezizomycotina</taxon>
        <taxon>Sordariomycetes</taxon>
        <taxon>Sordariomycetidae</taxon>
        <taxon>Sordariales</taxon>
        <taxon>Schizotheciaceae</taxon>
        <taxon>Schizothecium</taxon>
    </lineage>
</organism>
<evidence type="ECO:0000313" key="6">
    <source>
        <dbReference type="Proteomes" id="UP001172155"/>
    </source>
</evidence>
<dbReference type="PANTHER" id="PTHR43429">
    <property type="entry name" value="PYRIDINE NUCLEOTIDE-DISULFIDE OXIDOREDUCTASE DOMAIN-CONTAINING"/>
    <property type="match status" value="1"/>
</dbReference>
<dbReference type="InterPro" id="IPR036188">
    <property type="entry name" value="FAD/NAD-bd_sf"/>
</dbReference>
<dbReference type="InterPro" id="IPR050260">
    <property type="entry name" value="FAD-bd_OxRdtase"/>
</dbReference>
<comment type="cofactor">
    <cofactor evidence="1">
        <name>FAD</name>
        <dbReference type="ChEBI" id="CHEBI:57692"/>
    </cofactor>
</comment>
<dbReference type="Gene3D" id="3.50.50.60">
    <property type="entry name" value="FAD/NAD(P)-binding domain"/>
    <property type="match status" value="2"/>
</dbReference>
<dbReference type="PRINTS" id="PR00411">
    <property type="entry name" value="PNDRDTASEI"/>
</dbReference>
<dbReference type="InterPro" id="IPR023753">
    <property type="entry name" value="FAD/NAD-binding_dom"/>
</dbReference>
<dbReference type="AlphaFoldDB" id="A0AA40K895"/>
<keyword evidence="2" id="KW-0285">Flavoprotein</keyword>
<dbReference type="GO" id="GO:0016491">
    <property type="term" value="F:oxidoreductase activity"/>
    <property type="evidence" value="ECO:0007669"/>
    <property type="project" value="InterPro"/>
</dbReference>
<dbReference type="SUPFAM" id="SSF51905">
    <property type="entry name" value="FAD/NAD(P)-binding domain"/>
    <property type="match status" value="1"/>
</dbReference>
<protein>
    <recommendedName>
        <fullName evidence="4">FAD/NAD(P)-binding domain-containing protein</fullName>
    </recommendedName>
</protein>
<reference evidence="5" key="1">
    <citation type="submission" date="2023-06" db="EMBL/GenBank/DDBJ databases">
        <title>Genome-scale phylogeny and comparative genomics of the fungal order Sordariales.</title>
        <authorList>
            <consortium name="Lawrence Berkeley National Laboratory"/>
            <person name="Hensen N."/>
            <person name="Bonometti L."/>
            <person name="Westerberg I."/>
            <person name="Brannstrom I.O."/>
            <person name="Guillou S."/>
            <person name="Cros-Aarteil S."/>
            <person name="Calhoun S."/>
            <person name="Haridas S."/>
            <person name="Kuo A."/>
            <person name="Mondo S."/>
            <person name="Pangilinan J."/>
            <person name="Riley R."/>
            <person name="LaButti K."/>
            <person name="Andreopoulos B."/>
            <person name="Lipzen A."/>
            <person name="Chen C."/>
            <person name="Yanf M."/>
            <person name="Daum C."/>
            <person name="Ng V."/>
            <person name="Clum A."/>
            <person name="Steindorff A."/>
            <person name="Ohm R."/>
            <person name="Martin F."/>
            <person name="Silar P."/>
            <person name="Natvig D."/>
            <person name="Lalanne C."/>
            <person name="Gautier V."/>
            <person name="Ament-velasquez S.L."/>
            <person name="Kruys A."/>
            <person name="Hutchinson M.I."/>
            <person name="Powell A.J."/>
            <person name="Barry K."/>
            <person name="Miller A.N."/>
            <person name="Grigoriev I.V."/>
            <person name="Debuchy R."/>
            <person name="Gladieux P."/>
            <person name="Thoren M.H."/>
            <person name="Johannesson H."/>
        </authorList>
    </citation>
    <scope>NUCLEOTIDE SEQUENCE</scope>
    <source>
        <strain evidence="5">SMH3187-1</strain>
    </source>
</reference>
<feature type="non-terminal residue" evidence="5">
    <location>
        <position position="271"/>
    </location>
</feature>
<dbReference type="Proteomes" id="UP001172155">
    <property type="component" value="Unassembled WGS sequence"/>
</dbReference>
<dbReference type="Pfam" id="PF07992">
    <property type="entry name" value="Pyr_redox_2"/>
    <property type="match status" value="1"/>
</dbReference>
<evidence type="ECO:0000256" key="3">
    <source>
        <dbReference type="ARBA" id="ARBA00022827"/>
    </source>
</evidence>
<keyword evidence="3" id="KW-0274">FAD</keyword>
<keyword evidence="6" id="KW-1185">Reference proteome</keyword>
<proteinExistence type="predicted"/>
<evidence type="ECO:0000256" key="1">
    <source>
        <dbReference type="ARBA" id="ARBA00001974"/>
    </source>
</evidence>
<evidence type="ECO:0000313" key="5">
    <source>
        <dbReference type="EMBL" id="KAK0749668.1"/>
    </source>
</evidence>
<sequence length="271" mass="30311">STRRHHRRRRRRHVVLHPPPAPQRARTHHRLRKGPYVSYANCGIPYALGGVIADRERLLLQTPESFKARFNVDVHVNTEVMAINRDDKVVMVRRVPGEEVKEVGYDKVVLLTGAKSWRLEVEGVDGENVFHLATVAVKGFISKQGAKRACVIGGGFIGVEAAENLRMLGLEVTVVERWREHWVVGMSMVVALAGPANRQGRLAADHICGRWHIGGMLVPRPAWSLTPLLPSPDSQSARSEDWERVRCGCRRTLRATQATIPARNPSTLDCL</sequence>
<accession>A0AA40K895</accession>
<evidence type="ECO:0000256" key="2">
    <source>
        <dbReference type="ARBA" id="ARBA00022630"/>
    </source>
</evidence>